<sequence length="164" mass="17078">MALPGQAGAVPLLRSTGRRLGREQIRPGVGACGGGEPVTGLRETHVAPSVSVCWTEILALPEIAELRRRRRIVTLGLGLATVVLFVAFIIAFAYFPDVLGSALLGGIPLSLWVVLGEFAGTWVLVLVYFRLSRGYLQPAADAARAAVTSAAAGGGAILAKESSK</sequence>
<dbReference type="Proteomes" id="UP000234662">
    <property type="component" value="Unassembled WGS sequence"/>
</dbReference>
<evidence type="ECO:0000313" key="3">
    <source>
        <dbReference type="Proteomes" id="UP000234662"/>
    </source>
</evidence>
<feature type="transmembrane region" description="Helical" evidence="1">
    <location>
        <begin position="107"/>
        <end position="129"/>
    </location>
</feature>
<organism evidence="2 3">
    <name type="scientific">Gordonia terrae</name>
    <dbReference type="NCBI Taxonomy" id="2055"/>
    <lineage>
        <taxon>Bacteria</taxon>
        <taxon>Bacillati</taxon>
        <taxon>Actinomycetota</taxon>
        <taxon>Actinomycetes</taxon>
        <taxon>Mycobacteriales</taxon>
        <taxon>Gordoniaceae</taxon>
        <taxon>Gordonia</taxon>
    </lineage>
</organism>
<reference evidence="2 3" key="1">
    <citation type="submission" date="2017-12" db="EMBL/GenBank/DDBJ databases">
        <title>Phylogenetic diversity of female urinary microbiome.</title>
        <authorList>
            <person name="Thomas-White K."/>
            <person name="Wolfe A.J."/>
        </authorList>
    </citation>
    <scope>NUCLEOTIDE SEQUENCE [LARGE SCALE GENOMIC DNA]</scope>
    <source>
        <strain evidence="2 3">UMB0777</strain>
    </source>
</reference>
<gene>
    <name evidence="2" type="ORF">CYJ73_07265</name>
</gene>
<evidence type="ECO:0000256" key="1">
    <source>
        <dbReference type="SAM" id="Phobius"/>
    </source>
</evidence>
<evidence type="ECO:0000313" key="2">
    <source>
        <dbReference type="EMBL" id="PKZ66243.1"/>
    </source>
</evidence>
<comment type="caution">
    <text evidence="2">The sequence shown here is derived from an EMBL/GenBank/DDBJ whole genome shotgun (WGS) entry which is preliminary data.</text>
</comment>
<accession>A0A2I1RAS2</accession>
<keyword evidence="1" id="KW-0472">Membrane</keyword>
<keyword evidence="1" id="KW-0812">Transmembrane</keyword>
<proteinExistence type="predicted"/>
<feature type="transmembrane region" description="Helical" evidence="1">
    <location>
        <begin position="72"/>
        <end position="95"/>
    </location>
</feature>
<dbReference type="Pfam" id="PF04341">
    <property type="entry name" value="DUF485"/>
    <property type="match status" value="1"/>
</dbReference>
<name>A0A2I1RAS2_9ACTN</name>
<keyword evidence="1" id="KW-1133">Transmembrane helix</keyword>
<evidence type="ECO:0008006" key="4">
    <source>
        <dbReference type="Google" id="ProtNLM"/>
    </source>
</evidence>
<dbReference type="EMBL" id="PKJC01000004">
    <property type="protein sequence ID" value="PKZ66243.1"/>
    <property type="molecule type" value="Genomic_DNA"/>
</dbReference>
<dbReference type="InterPro" id="IPR007436">
    <property type="entry name" value="DUF485"/>
</dbReference>
<protein>
    <recommendedName>
        <fullName evidence="4">DUF485 domain-containing protein</fullName>
    </recommendedName>
</protein>
<dbReference type="AlphaFoldDB" id="A0A2I1RAS2"/>